<dbReference type="PROSITE" id="PS00455">
    <property type="entry name" value="AMP_BINDING"/>
    <property type="match status" value="1"/>
</dbReference>
<dbReference type="PANTHER" id="PTHR43201:SF5">
    <property type="entry name" value="MEDIUM-CHAIN ACYL-COA LIGASE ACSF2, MITOCHONDRIAL"/>
    <property type="match status" value="1"/>
</dbReference>
<reference evidence="5 6" key="1">
    <citation type="journal article" date="2013" name="Int. J. Syst. Evol. Microbiol.">
        <title>Marinicauda pacifica gen. nov., sp. nov., a prosthecate alphaproteobacterium of the family Hyphomonadaceae isolated from deep seawater.</title>
        <authorList>
            <person name="Zhang X.Y."/>
            <person name="Li G.W."/>
            <person name="Wang C.S."/>
            <person name="Zhang Y.J."/>
            <person name="Xu X.W."/>
            <person name="Li H."/>
            <person name="Liu A."/>
            <person name="Liu C."/>
            <person name="Xie B.B."/>
            <person name="Qin Q.L."/>
            <person name="Xu Z."/>
            <person name="Chen X.L."/>
            <person name="Zhou B.C."/>
            <person name="Zhang Y.Z."/>
        </authorList>
    </citation>
    <scope>NUCLEOTIDE SEQUENCE [LARGE SCALE GENOMIC DNA]</scope>
    <source>
        <strain evidence="5 6">P-1 km-3</strain>
    </source>
</reference>
<accession>A0A4S2HD72</accession>
<proteinExistence type="inferred from homology"/>
<dbReference type="Gene3D" id="3.30.300.30">
    <property type="match status" value="1"/>
</dbReference>
<evidence type="ECO:0000259" key="4">
    <source>
        <dbReference type="Pfam" id="PF13193"/>
    </source>
</evidence>
<evidence type="ECO:0000256" key="2">
    <source>
        <dbReference type="ARBA" id="ARBA00022598"/>
    </source>
</evidence>
<evidence type="ECO:0000313" key="5">
    <source>
        <dbReference type="EMBL" id="TGY94005.1"/>
    </source>
</evidence>
<dbReference type="GO" id="GO:0006631">
    <property type="term" value="P:fatty acid metabolic process"/>
    <property type="evidence" value="ECO:0007669"/>
    <property type="project" value="TreeGrafter"/>
</dbReference>
<dbReference type="CDD" id="cd04433">
    <property type="entry name" value="AFD_class_I"/>
    <property type="match status" value="1"/>
</dbReference>
<evidence type="ECO:0000313" key="6">
    <source>
        <dbReference type="Proteomes" id="UP000305451"/>
    </source>
</evidence>
<dbReference type="InterPro" id="IPR000873">
    <property type="entry name" value="AMP-dep_synth/lig_dom"/>
</dbReference>
<dbReference type="Pfam" id="PF13193">
    <property type="entry name" value="AMP-binding_C"/>
    <property type="match status" value="1"/>
</dbReference>
<keyword evidence="2" id="KW-0436">Ligase</keyword>
<dbReference type="InterPro" id="IPR042099">
    <property type="entry name" value="ANL_N_sf"/>
</dbReference>
<dbReference type="InterPro" id="IPR020845">
    <property type="entry name" value="AMP-binding_CS"/>
</dbReference>
<dbReference type="AlphaFoldDB" id="A0A4S2HD72"/>
<protein>
    <submittedName>
        <fullName evidence="5">(2,3-dihydroxybenzoyl)adenylate synthase</fullName>
    </submittedName>
</protein>
<dbReference type="InterPro" id="IPR025110">
    <property type="entry name" value="AMP-bd_C"/>
</dbReference>
<evidence type="ECO:0000259" key="3">
    <source>
        <dbReference type="Pfam" id="PF00501"/>
    </source>
</evidence>
<feature type="domain" description="AMP-binding enzyme C-terminal" evidence="4">
    <location>
        <begin position="492"/>
        <end position="565"/>
    </location>
</feature>
<dbReference type="EMBL" id="SRXV01000001">
    <property type="protein sequence ID" value="TGY94005.1"/>
    <property type="molecule type" value="Genomic_DNA"/>
</dbReference>
<dbReference type="Proteomes" id="UP000305451">
    <property type="component" value="Unassembled WGS sequence"/>
</dbReference>
<dbReference type="SUPFAM" id="SSF56801">
    <property type="entry name" value="Acetyl-CoA synthetase-like"/>
    <property type="match status" value="1"/>
</dbReference>
<gene>
    <name evidence="5" type="ORF">E5162_01580</name>
</gene>
<evidence type="ECO:0000256" key="1">
    <source>
        <dbReference type="ARBA" id="ARBA00006432"/>
    </source>
</evidence>
<dbReference type="GO" id="GO:0031956">
    <property type="term" value="F:medium-chain fatty acid-CoA ligase activity"/>
    <property type="evidence" value="ECO:0007669"/>
    <property type="project" value="TreeGrafter"/>
</dbReference>
<feature type="domain" description="AMP-dependent synthetase/ligase" evidence="3">
    <location>
        <begin position="51"/>
        <end position="439"/>
    </location>
</feature>
<comment type="caution">
    <text evidence="5">The sequence shown here is derived from an EMBL/GenBank/DDBJ whole genome shotgun (WGS) entry which is preliminary data.</text>
</comment>
<dbReference type="Pfam" id="PF00501">
    <property type="entry name" value="AMP-binding"/>
    <property type="match status" value="1"/>
</dbReference>
<dbReference type="PANTHER" id="PTHR43201">
    <property type="entry name" value="ACYL-COA SYNTHETASE"/>
    <property type="match status" value="1"/>
</dbReference>
<dbReference type="Gene3D" id="3.40.50.12780">
    <property type="entry name" value="N-terminal domain of ligase-like"/>
    <property type="match status" value="1"/>
</dbReference>
<organism evidence="5 6">
    <name type="scientific">Marinicauda pacifica</name>
    <dbReference type="NCBI Taxonomy" id="1133559"/>
    <lineage>
        <taxon>Bacteria</taxon>
        <taxon>Pseudomonadati</taxon>
        <taxon>Pseudomonadota</taxon>
        <taxon>Alphaproteobacteria</taxon>
        <taxon>Maricaulales</taxon>
        <taxon>Maricaulaceae</taxon>
        <taxon>Marinicauda</taxon>
    </lineage>
</organism>
<comment type="similarity">
    <text evidence="1">Belongs to the ATP-dependent AMP-binding enzyme family.</text>
</comment>
<sequence length="581" mass="64588">MEPLSWFDYESHRANERIRGESTMSMSDRETRHQYYRDQGWWDDRTLHSVFDAAADAVPDRVAVVDPPDCETLIGRPPRRLTYNQVQNASHNLAYTLREAGVKPGRAVLVQLPNTAELSVLYLALSRLGAIISPVPMQYGRHEIGHMARELDAVCFIGQSHFKGVPAASGVASALDKSVTRFSFGSPDDKARSLALYLAKPSERIEESAATADKIFTVCWTSGTTGTPKGVPRTHQHWFAQVVAIEDTVPLEDGETMLNPFPMTNMAALSGFFFYWPQVRATLALHHPFDLPVFLQQLVQEDVAYTIAPPAVLNMFLQNEELHSKVDISGVKYIASGSAPLDPWMVSGFKEKFGIEIINFFGSNEGIGLCGGPNEVPDTEQRATLFPRFGRPEIEWQNRFGQRFETKLVEWENDDREITEPGVPGEILIRGPNVFDGYLNDAGEGVFDADGYFRTGDLFEIAGEGDLARFYRFKGRRKELIIRGGMNISPEELDGIISAHPAIAEAAVCGYPDATMGEKVALFAVLKPGESLTLDDVRAFLTEQGVAKFKWPERLEIVDALPRNPLNKVVRAELAARLKPA</sequence>
<name>A0A4S2HD72_9PROT</name>
<keyword evidence="6" id="KW-1185">Reference proteome</keyword>
<dbReference type="InterPro" id="IPR045851">
    <property type="entry name" value="AMP-bd_C_sf"/>
</dbReference>